<comment type="caution">
    <text evidence="1">The sequence shown here is derived from an EMBL/GenBank/DDBJ whole genome shotgun (WGS) entry which is preliminary data.</text>
</comment>
<keyword evidence="2" id="KW-1185">Reference proteome</keyword>
<organism evidence="1 2">
    <name type="scientific">Catharanthus roseus</name>
    <name type="common">Madagascar periwinkle</name>
    <name type="synonym">Vinca rosea</name>
    <dbReference type="NCBI Taxonomy" id="4058"/>
    <lineage>
        <taxon>Eukaryota</taxon>
        <taxon>Viridiplantae</taxon>
        <taxon>Streptophyta</taxon>
        <taxon>Embryophyta</taxon>
        <taxon>Tracheophyta</taxon>
        <taxon>Spermatophyta</taxon>
        <taxon>Magnoliopsida</taxon>
        <taxon>eudicotyledons</taxon>
        <taxon>Gunneridae</taxon>
        <taxon>Pentapetalae</taxon>
        <taxon>asterids</taxon>
        <taxon>lamiids</taxon>
        <taxon>Gentianales</taxon>
        <taxon>Apocynaceae</taxon>
        <taxon>Rauvolfioideae</taxon>
        <taxon>Vinceae</taxon>
        <taxon>Catharanthinae</taxon>
        <taxon>Catharanthus</taxon>
    </lineage>
</organism>
<name>A0ACC0C2B9_CATRO</name>
<gene>
    <name evidence="1" type="ORF">M9H77_09987</name>
</gene>
<evidence type="ECO:0000313" key="2">
    <source>
        <dbReference type="Proteomes" id="UP001060085"/>
    </source>
</evidence>
<proteinExistence type="predicted"/>
<sequence>MEVVDLGFVMQVSLILYACPSSLFSLYLMRAKLNANFSIRFAPLSENTFNSFSIIIFVHFLRLVLGRVTVNLITIALLQCIFVQNHCNKAYASMRLHNQIHDIFSPFEPTIKVVENIHLICINSGAAIIFPSV</sequence>
<evidence type="ECO:0000313" key="1">
    <source>
        <dbReference type="EMBL" id="KAI5679037.1"/>
    </source>
</evidence>
<accession>A0ACC0C2B9</accession>
<dbReference type="EMBL" id="CM044702">
    <property type="protein sequence ID" value="KAI5679037.1"/>
    <property type="molecule type" value="Genomic_DNA"/>
</dbReference>
<dbReference type="Proteomes" id="UP001060085">
    <property type="component" value="Linkage Group LG02"/>
</dbReference>
<reference evidence="2" key="1">
    <citation type="journal article" date="2023" name="Nat. Plants">
        <title>Single-cell RNA sequencing provides a high-resolution roadmap for understanding the multicellular compartmentation of specialized metabolism.</title>
        <authorList>
            <person name="Sun S."/>
            <person name="Shen X."/>
            <person name="Li Y."/>
            <person name="Li Y."/>
            <person name="Wang S."/>
            <person name="Li R."/>
            <person name="Zhang H."/>
            <person name="Shen G."/>
            <person name="Guo B."/>
            <person name="Wei J."/>
            <person name="Xu J."/>
            <person name="St-Pierre B."/>
            <person name="Chen S."/>
            <person name="Sun C."/>
        </authorList>
    </citation>
    <scope>NUCLEOTIDE SEQUENCE [LARGE SCALE GENOMIC DNA]</scope>
</reference>
<protein>
    <submittedName>
        <fullName evidence="1">Uncharacterized protein</fullName>
    </submittedName>
</protein>